<feature type="compositionally biased region" description="Polar residues" evidence="1">
    <location>
        <begin position="67"/>
        <end position="78"/>
    </location>
</feature>
<protein>
    <submittedName>
        <fullName evidence="2">Uncharacterized protein</fullName>
    </submittedName>
</protein>
<feature type="compositionally biased region" description="Low complexity" evidence="1">
    <location>
        <begin position="80"/>
        <end position="97"/>
    </location>
</feature>
<gene>
    <name evidence="2" type="ORF">LTR82_012349</name>
</gene>
<organism evidence="2 3">
    <name type="scientific">Friedmanniomyces endolithicus</name>
    <dbReference type="NCBI Taxonomy" id="329885"/>
    <lineage>
        <taxon>Eukaryota</taxon>
        <taxon>Fungi</taxon>
        <taxon>Dikarya</taxon>
        <taxon>Ascomycota</taxon>
        <taxon>Pezizomycotina</taxon>
        <taxon>Dothideomycetes</taxon>
        <taxon>Dothideomycetidae</taxon>
        <taxon>Mycosphaerellales</taxon>
        <taxon>Teratosphaeriaceae</taxon>
        <taxon>Friedmanniomyces</taxon>
    </lineage>
</organism>
<accession>A0AAN6FFN1</accession>
<proteinExistence type="predicted"/>
<dbReference type="Proteomes" id="UP001168146">
    <property type="component" value="Unassembled WGS sequence"/>
</dbReference>
<evidence type="ECO:0000256" key="1">
    <source>
        <dbReference type="SAM" id="MobiDB-lite"/>
    </source>
</evidence>
<feature type="region of interest" description="Disordered" evidence="1">
    <location>
        <begin position="1"/>
        <end position="101"/>
    </location>
</feature>
<sequence>MAPTNDSYEMQASRTDARFSTYSGAPSLQPSLAPTLDTQATSHRASHQPRHQYIQTSQPNEKPGTLIHNNTTTSSSRMYSAAPAALESSSTLSSSDPKAADLKSWSGTLERMQDVRLDKQRYVMSGNKSDEVERALARRMTSQDAVFRVKRTIGDVEKGALEVEAN</sequence>
<dbReference type="AlphaFoldDB" id="A0AAN6FFN1"/>
<evidence type="ECO:0000313" key="3">
    <source>
        <dbReference type="Proteomes" id="UP001168146"/>
    </source>
</evidence>
<evidence type="ECO:0000313" key="2">
    <source>
        <dbReference type="EMBL" id="KAK0316056.1"/>
    </source>
</evidence>
<name>A0AAN6FFN1_9PEZI</name>
<feature type="compositionally biased region" description="Polar residues" evidence="1">
    <location>
        <begin position="1"/>
        <end position="43"/>
    </location>
</feature>
<comment type="caution">
    <text evidence="2">The sequence shown here is derived from an EMBL/GenBank/DDBJ whole genome shotgun (WGS) entry which is preliminary data.</text>
</comment>
<reference evidence="2" key="1">
    <citation type="submission" date="2021-12" db="EMBL/GenBank/DDBJ databases">
        <title>Black yeast isolated from Biological Soil Crust.</title>
        <authorList>
            <person name="Kurbessoian T."/>
        </authorList>
    </citation>
    <scope>NUCLEOTIDE SEQUENCE</scope>
    <source>
        <strain evidence="2">CCFEE 5208</strain>
    </source>
</reference>
<dbReference type="EMBL" id="JASUXU010000049">
    <property type="protein sequence ID" value="KAK0316056.1"/>
    <property type="molecule type" value="Genomic_DNA"/>
</dbReference>